<name>A0AAD5XS58_9FUNG</name>
<evidence type="ECO:0000259" key="1">
    <source>
        <dbReference type="Pfam" id="PF23440"/>
    </source>
</evidence>
<sequence length="290" mass="33504">YIIDDNTLLRNLIIISTSSVGGYSEKETENYDFENFVTTLNLKIFDNKQCLSDIKLPDISMEFEADSYTFDKIIDISEDSLTKIEKIKNYFFGKELWQNFESNLTLDFVSFILKYSLDTASKFSTENAKKLGWECIQNRKNKKSNEVKVFTEFEELGLDLAINYASRILKIKELSVIKKKLKEVLNAVNFEKAMDEEFSGFDWFTVIIFIIFNGNTNETIEFLTKFENYLPSLYLWPTCSLNVTKRNSGITLLFSTSIHLVEAIMEEELPLVSSAFILSGCTPSQVKRFT</sequence>
<feature type="domain" description="BROMI C-terminal Rab TBC-like" evidence="1">
    <location>
        <begin position="2"/>
        <end position="286"/>
    </location>
</feature>
<feature type="non-terminal residue" evidence="2">
    <location>
        <position position="290"/>
    </location>
</feature>
<dbReference type="Pfam" id="PF23440">
    <property type="entry name" value="BROMI_C"/>
    <property type="match status" value="1"/>
</dbReference>
<evidence type="ECO:0000313" key="2">
    <source>
        <dbReference type="EMBL" id="KAJ3201931.1"/>
    </source>
</evidence>
<reference evidence="2" key="1">
    <citation type="submission" date="2020-05" db="EMBL/GenBank/DDBJ databases">
        <title>Phylogenomic resolution of chytrid fungi.</title>
        <authorList>
            <person name="Stajich J.E."/>
            <person name="Amses K."/>
            <person name="Simmons R."/>
            <person name="Seto K."/>
            <person name="Myers J."/>
            <person name="Bonds A."/>
            <person name="Quandt C.A."/>
            <person name="Barry K."/>
            <person name="Liu P."/>
            <person name="Grigoriev I."/>
            <person name="Longcore J.E."/>
            <person name="James T.Y."/>
        </authorList>
    </citation>
    <scope>NUCLEOTIDE SEQUENCE</scope>
    <source>
        <strain evidence="2">JEL0476</strain>
    </source>
</reference>
<evidence type="ECO:0000313" key="3">
    <source>
        <dbReference type="Proteomes" id="UP001211065"/>
    </source>
</evidence>
<organism evidence="2 3">
    <name type="scientific">Clydaea vesicula</name>
    <dbReference type="NCBI Taxonomy" id="447962"/>
    <lineage>
        <taxon>Eukaryota</taxon>
        <taxon>Fungi</taxon>
        <taxon>Fungi incertae sedis</taxon>
        <taxon>Chytridiomycota</taxon>
        <taxon>Chytridiomycota incertae sedis</taxon>
        <taxon>Chytridiomycetes</taxon>
        <taxon>Lobulomycetales</taxon>
        <taxon>Lobulomycetaceae</taxon>
        <taxon>Clydaea</taxon>
    </lineage>
</organism>
<gene>
    <name evidence="2" type="ORF">HK099_002046</name>
</gene>
<proteinExistence type="predicted"/>
<comment type="caution">
    <text evidence="2">The sequence shown here is derived from an EMBL/GenBank/DDBJ whole genome shotgun (WGS) entry which is preliminary data.</text>
</comment>
<protein>
    <recommendedName>
        <fullName evidence="1">BROMI C-terminal Rab TBC-like domain-containing protein</fullName>
    </recommendedName>
</protein>
<dbReference type="Proteomes" id="UP001211065">
    <property type="component" value="Unassembled WGS sequence"/>
</dbReference>
<dbReference type="InterPro" id="IPR055392">
    <property type="entry name" value="BROMI_C"/>
</dbReference>
<dbReference type="AlphaFoldDB" id="A0AAD5XS58"/>
<keyword evidence="3" id="KW-1185">Reference proteome</keyword>
<dbReference type="EMBL" id="JADGJW010001649">
    <property type="protein sequence ID" value="KAJ3201931.1"/>
    <property type="molecule type" value="Genomic_DNA"/>
</dbReference>
<accession>A0AAD5XS58</accession>